<dbReference type="InterPro" id="IPR013216">
    <property type="entry name" value="Methyltransf_11"/>
</dbReference>
<comment type="caution">
    <text evidence="2">The sequence shown here is derived from an EMBL/GenBank/DDBJ whole genome shotgun (WGS) entry which is preliminary data.</text>
</comment>
<dbReference type="InterPro" id="IPR029063">
    <property type="entry name" value="SAM-dependent_MTases_sf"/>
</dbReference>
<dbReference type="OrthoDB" id="7260171at2"/>
<proteinExistence type="predicted"/>
<dbReference type="CDD" id="cd02440">
    <property type="entry name" value="AdoMet_MTases"/>
    <property type="match status" value="1"/>
</dbReference>
<name>A0A4Y9SWB0_9BURK</name>
<dbReference type="Proteomes" id="UP000297258">
    <property type="component" value="Unassembled WGS sequence"/>
</dbReference>
<dbReference type="SUPFAM" id="SSF53335">
    <property type="entry name" value="S-adenosyl-L-methionine-dependent methyltransferases"/>
    <property type="match status" value="1"/>
</dbReference>
<evidence type="ECO:0000259" key="1">
    <source>
        <dbReference type="Pfam" id="PF08241"/>
    </source>
</evidence>
<gene>
    <name evidence="2" type="ORF">E4O92_16015</name>
</gene>
<sequence length="228" mass="25468">MLPPRLRHALDIGTRDGYIARLLAERADMVTALDLELPRIDHPRIRCVKGDATALQFSDGAFDVVFCAEVLEHIPSHLLEAACAELSRVAQDYVLIGVPYRQDLRTDRTTCQHCGQTNPPWGHVNSFDEARLARLFPQCGMERIEFVGATREGTNFLSALLMDAAGNPYGTYEQDEPCVHCGADLGGPPARTIGSRVLARAATSVRKLQQPFVKERPRWIHVLFRKHN</sequence>
<dbReference type="GO" id="GO:0008757">
    <property type="term" value="F:S-adenosylmethionine-dependent methyltransferase activity"/>
    <property type="evidence" value="ECO:0007669"/>
    <property type="project" value="InterPro"/>
</dbReference>
<dbReference type="Gene3D" id="3.40.50.150">
    <property type="entry name" value="Vaccinia Virus protein VP39"/>
    <property type="match status" value="1"/>
</dbReference>
<feature type="domain" description="Methyltransferase type 11" evidence="1">
    <location>
        <begin position="10"/>
        <end position="90"/>
    </location>
</feature>
<dbReference type="GO" id="GO:0032259">
    <property type="term" value="P:methylation"/>
    <property type="evidence" value="ECO:0007669"/>
    <property type="project" value="UniProtKB-KW"/>
</dbReference>
<reference evidence="2 3" key="1">
    <citation type="submission" date="2019-03" db="EMBL/GenBank/DDBJ databases">
        <title>Draft genome of Massilia hortus sp. nov., a novel bacterial species of the Oxalobacteraceae family.</title>
        <authorList>
            <person name="Peta V."/>
            <person name="Raths R."/>
            <person name="Bucking H."/>
        </authorList>
    </citation>
    <scope>NUCLEOTIDE SEQUENCE [LARGE SCALE GENOMIC DNA]</scope>
    <source>
        <strain evidence="2 3">ONC3</strain>
    </source>
</reference>
<accession>A0A4Y9SWB0</accession>
<evidence type="ECO:0000313" key="2">
    <source>
        <dbReference type="EMBL" id="TFW30708.1"/>
    </source>
</evidence>
<dbReference type="AlphaFoldDB" id="A0A4Y9SWB0"/>
<evidence type="ECO:0000313" key="3">
    <source>
        <dbReference type="Proteomes" id="UP000297258"/>
    </source>
</evidence>
<keyword evidence="2" id="KW-0489">Methyltransferase</keyword>
<dbReference type="EMBL" id="SPUM01000108">
    <property type="protein sequence ID" value="TFW30708.1"/>
    <property type="molecule type" value="Genomic_DNA"/>
</dbReference>
<organism evidence="2 3">
    <name type="scientific">Massilia horti</name>
    <dbReference type="NCBI Taxonomy" id="2562153"/>
    <lineage>
        <taxon>Bacteria</taxon>
        <taxon>Pseudomonadati</taxon>
        <taxon>Pseudomonadota</taxon>
        <taxon>Betaproteobacteria</taxon>
        <taxon>Burkholderiales</taxon>
        <taxon>Oxalobacteraceae</taxon>
        <taxon>Telluria group</taxon>
        <taxon>Massilia</taxon>
    </lineage>
</organism>
<keyword evidence="2" id="KW-0808">Transferase</keyword>
<dbReference type="Pfam" id="PF08241">
    <property type="entry name" value="Methyltransf_11"/>
    <property type="match status" value="1"/>
</dbReference>
<protein>
    <submittedName>
        <fullName evidence="2">Class I SAM-dependent methyltransferase</fullName>
    </submittedName>
</protein>
<keyword evidence="3" id="KW-1185">Reference proteome</keyword>